<dbReference type="GO" id="GO:0005615">
    <property type="term" value="C:extracellular space"/>
    <property type="evidence" value="ECO:0007669"/>
    <property type="project" value="TreeGrafter"/>
</dbReference>
<proteinExistence type="inferred from homology"/>
<gene>
    <name evidence="4" type="ORF">GSOID_T00027065001</name>
</gene>
<organism evidence="4">
    <name type="scientific">Oikopleura dioica</name>
    <name type="common">Tunicate</name>
    <dbReference type="NCBI Taxonomy" id="34765"/>
    <lineage>
        <taxon>Eukaryota</taxon>
        <taxon>Metazoa</taxon>
        <taxon>Chordata</taxon>
        <taxon>Tunicata</taxon>
        <taxon>Appendicularia</taxon>
        <taxon>Copelata</taxon>
        <taxon>Oikopleuridae</taxon>
        <taxon>Oikopleura</taxon>
    </lineage>
</organism>
<dbReference type="Proteomes" id="UP000011014">
    <property type="component" value="Unassembled WGS sequence"/>
</dbReference>
<dbReference type="GO" id="GO:0008270">
    <property type="term" value="F:zinc ion binding"/>
    <property type="evidence" value="ECO:0007669"/>
    <property type="project" value="InterPro"/>
</dbReference>
<dbReference type="GO" id="GO:0006518">
    <property type="term" value="P:peptide metabolic process"/>
    <property type="evidence" value="ECO:0007669"/>
    <property type="project" value="TreeGrafter"/>
</dbReference>
<dbReference type="InterPro" id="IPR008969">
    <property type="entry name" value="CarboxyPept-like_regulatory"/>
</dbReference>
<keyword evidence="2" id="KW-0325">Glycoprotein</keyword>
<evidence type="ECO:0000256" key="2">
    <source>
        <dbReference type="ARBA" id="ARBA00023180"/>
    </source>
</evidence>
<dbReference type="GO" id="GO:0016485">
    <property type="term" value="P:protein processing"/>
    <property type="evidence" value="ECO:0007669"/>
    <property type="project" value="TreeGrafter"/>
</dbReference>
<dbReference type="EMBL" id="FN654606">
    <property type="protein sequence ID" value="CBY35259.1"/>
    <property type="molecule type" value="Genomic_DNA"/>
</dbReference>
<dbReference type="GO" id="GO:0004181">
    <property type="term" value="F:metallocarboxypeptidase activity"/>
    <property type="evidence" value="ECO:0007669"/>
    <property type="project" value="InterPro"/>
</dbReference>
<dbReference type="InterPro" id="IPR050753">
    <property type="entry name" value="Peptidase_M14_domain"/>
</dbReference>
<dbReference type="Gene3D" id="2.60.40.1120">
    <property type="entry name" value="Carboxypeptidase-like, regulatory domain"/>
    <property type="match status" value="1"/>
</dbReference>
<feature type="domain" description="Peptidase M14" evidence="3">
    <location>
        <begin position="87"/>
        <end position="129"/>
    </location>
</feature>
<comment type="similarity">
    <text evidence="1">Belongs to the peptidase M14 family.</text>
</comment>
<dbReference type="PANTHER" id="PTHR11532">
    <property type="entry name" value="PROTEASE M14 CARBOXYPEPTIDASE"/>
    <property type="match status" value="1"/>
</dbReference>
<name>E4YIE8_OIKDI</name>
<evidence type="ECO:0000256" key="1">
    <source>
        <dbReference type="ARBA" id="ARBA00005988"/>
    </source>
</evidence>
<dbReference type="Pfam" id="PF00246">
    <property type="entry name" value="Peptidase_M14"/>
    <property type="match status" value="1"/>
</dbReference>
<evidence type="ECO:0000313" key="4">
    <source>
        <dbReference type="EMBL" id="CBY35259.1"/>
    </source>
</evidence>
<sequence>MSCVRLVLIEEIRHTREKFAQTKEPIFAGKGRQVFMPIPSSYWAIGNVQEETLSIIKWTRSRNFVLSAMIHSGAWQEPCMHGADEFQEKGITNGAAWYSTIGTLQDYEYIAQGVMAFTLELGCQKTTAMANLPWHGYMGIRGKVHDERGHVISNAEIFIEETYWNGTVALNPLSVLSDENGNFNKIFWSENATAKVSVHVTHDKFQEKTFTLREPILRELKDFRHCRQTNSFLENSCEYKLPRAIKIKLLKQRK</sequence>
<dbReference type="Gene3D" id="3.40.630.10">
    <property type="entry name" value="Zn peptidases"/>
    <property type="match status" value="1"/>
</dbReference>
<dbReference type="SUPFAM" id="SSF53187">
    <property type="entry name" value="Zn-dependent exopeptidases"/>
    <property type="match status" value="1"/>
</dbReference>
<reference evidence="4" key="1">
    <citation type="journal article" date="2010" name="Science">
        <title>Plasticity of animal genome architecture unmasked by rapid evolution of a pelagic tunicate.</title>
        <authorList>
            <person name="Denoeud F."/>
            <person name="Henriet S."/>
            <person name="Mungpakdee S."/>
            <person name="Aury J.M."/>
            <person name="Da Silva C."/>
            <person name="Brinkmann H."/>
            <person name="Mikhaleva J."/>
            <person name="Olsen L.C."/>
            <person name="Jubin C."/>
            <person name="Canestro C."/>
            <person name="Bouquet J.M."/>
            <person name="Danks G."/>
            <person name="Poulain J."/>
            <person name="Campsteijn C."/>
            <person name="Adamski M."/>
            <person name="Cross I."/>
            <person name="Yadetie F."/>
            <person name="Muffato M."/>
            <person name="Louis A."/>
            <person name="Butcher S."/>
            <person name="Tsagkogeorga G."/>
            <person name="Konrad A."/>
            <person name="Singh S."/>
            <person name="Jensen M.F."/>
            <person name="Cong E.H."/>
            <person name="Eikeseth-Otteraa H."/>
            <person name="Noel B."/>
            <person name="Anthouard V."/>
            <person name="Porcel B.M."/>
            <person name="Kachouri-Lafond R."/>
            <person name="Nishino A."/>
            <person name="Ugolini M."/>
            <person name="Chourrout P."/>
            <person name="Nishida H."/>
            <person name="Aasland R."/>
            <person name="Huzurbazar S."/>
            <person name="Westhof E."/>
            <person name="Delsuc F."/>
            <person name="Lehrach H."/>
            <person name="Reinhardt R."/>
            <person name="Weissenbach J."/>
            <person name="Roy S.W."/>
            <person name="Artiguenave F."/>
            <person name="Postlethwait J.H."/>
            <person name="Manak J.R."/>
            <person name="Thompson E.M."/>
            <person name="Jaillon O."/>
            <person name="Du Pasquier L."/>
            <person name="Boudinot P."/>
            <person name="Liberles D.A."/>
            <person name="Volff J.N."/>
            <person name="Philippe H."/>
            <person name="Lenhard B."/>
            <person name="Roest Crollius H."/>
            <person name="Wincker P."/>
            <person name="Chourrout D."/>
        </authorList>
    </citation>
    <scope>NUCLEOTIDE SEQUENCE [LARGE SCALE GENOMIC DNA]</scope>
</reference>
<dbReference type="PANTHER" id="PTHR11532:SF93">
    <property type="entry name" value="CARBOXYPEPTIDASE E"/>
    <property type="match status" value="1"/>
</dbReference>
<protein>
    <recommendedName>
        <fullName evidence="3">Peptidase M14 domain-containing protein</fullName>
    </recommendedName>
</protein>
<dbReference type="AlphaFoldDB" id="E4YIE8"/>
<dbReference type="SUPFAM" id="SSF49464">
    <property type="entry name" value="Carboxypeptidase regulatory domain-like"/>
    <property type="match status" value="1"/>
</dbReference>
<accession>E4YIE8</accession>
<dbReference type="InterPro" id="IPR000834">
    <property type="entry name" value="Peptidase_M14"/>
</dbReference>
<evidence type="ECO:0000259" key="3">
    <source>
        <dbReference type="Pfam" id="PF00246"/>
    </source>
</evidence>